<dbReference type="EMBL" id="JAZHGA010000074">
    <property type="protein sequence ID" value="MEM5346252.1"/>
    <property type="molecule type" value="Genomic_DNA"/>
</dbReference>
<dbReference type="Proteomes" id="UP001481677">
    <property type="component" value="Unassembled WGS sequence"/>
</dbReference>
<reference evidence="6" key="2">
    <citation type="submission" date="2019-08" db="EMBL/GenBank/DDBJ databases">
        <authorList>
            <person name="Im W.-T."/>
        </authorList>
    </citation>
    <scope>NUCLEOTIDE SEQUENCE</scope>
    <source>
        <strain evidence="6">NF 2-5-3</strain>
    </source>
</reference>
<dbReference type="Proteomes" id="UP000321776">
    <property type="component" value="Unassembled WGS sequence"/>
</dbReference>
<evidence type="ECO:0000313" key="5">
    <source>
        <dbReference type="EMBL" id="MEM5346252.1"/>
    </source>
</evidence>
<sequence length="379" mass="42611">MLDPFASSDAFTIGVELEIQIVNTHDYNLTKAATELLSGVKEHDFVGAIKPETTEGMIELATGVCGDFQQARGELQVLRDTLVGAADFLNVGVCGGGTNFFQNWYDQRSDGRERSEYLMKLYGAIYQQFTIFGQHVHVGCPDPDSALVLLHSLSRYVPHFIALAASSPYVQASDTQFQCARLNSVAPFPLSGHAPFVTKWSELEQYFERMSNTGLVKSLKDFYWDIRPSPGYGTIEVRVMDTPLRIEWAAAIAAYIQSLSRYLLMDKPLRLSERDYEVYRTNRFMACRFGLDGTCVNPETGERDTIRNQILATLKMVADHARSLGAEEGLEMIRSTVTEGLSDAAWLRRIYSRHNSLHEVGRQLCQIWRGAQNPDLRVT</sequence>
<evidence type="ECO:0000256" key="2">
    <source>
        <dbReference type="ARBA" id="ARBA00022741"/>
    </source>
</evidence>
<gene>
    <name evidence="6" type="ORF">FRZ40_26760</name>
    <name evidence="5" type="ORF">V4C56_42345</name>
</gene>
<dbReference type="Gene3D" id="3.30.590.20">
    <property type="match status" value="1"/>
</dbReference>
<evidence type="ECO:0000313" key="7">
    <source>
        <dbReference type="Proteomes" id="UP000321776"/>
    </source>
</evidence>
<keyword evidence="2 4" id="KW-0547">Nucleotide-binding</keyword>
<comment type="function">
    <text evidence="4">ATP-dependent carboxylate-amine ligase which exhibits weak glutamate--cysteine ligase activity.</text>
</comment>
<dbReference type="InterPro" id="IPR050141">
    <property type="entry name" value="GCL_type2/YbdK_subfam"/>
</dbReference>
<reference evidence="5 8" key="3">
    <citation type="submission" date="2024-01" db="EMBL/GenBank/DDBJ databases">
        <title>The diversity of rhizobia nodulating Mimosa spp. in eleven states of Brazil covering several biomes is determined by host plant, location, and edaphic factors.</title>
        <authorList>
            <person name="Rouws L."/>
            <person name="Barauna A."/>
            <person name="Beukes C."/>
            <person name="De Faria S.M."/>
            <person name="Gross E."/>
            <person name="Dos Reis Junior F.B."/>
            <person name="Simon M."/>
            <person name="Maluk M."/>
            <person name="Odee D.W."/>
            <person name="Kenicer G."/>
            <person name="Young J.P.W."/>
            <person name="Reis V.M."/>
            <person name="Zilli J."/>
            <person name="James E.K."/>
        </authorList>
    </citation>
    <scope>NUCLEOTIDE SEQUENCE [LARGE SCALE GENOMIC DNA]</scope>
    <source>
        <strain evidence="5 8">JPY530</strain>
    </source>
</reference>
<dbReference type="HAMAP" id="MF_01609">
    <property type="entry name" value="Glu_cys_ligase_2"/>
    <property type="match status" value="1"/>
</dbReference>
<dbReference type="SUPFAM" id="SSF55931">
    <property type="entry name" value="Glutamine synthetase/guanido kinase"/>
    <property type="match status" value="1"/>
</dbReference>
<comment type="caution">
    <text evidence="6">The sequence shown here is derived from an EMBL/GenBank/DDBJ whole genome shotgun (WGS) entry which is preliminary data.</text>
</comment>
<dbReference type="EC" id="6.3.2.2" evidence="4"/>
<comment type="catalytic activity">
    <reaction evidence="4">
        <text>L-cysteine + L-glutamate + ATP = gamma-L-glutamyl-L-cysteine + ADP + phosphate + H(+)</text>
        <dbReference type="Rhea" id="RHEA:13285"/>
        <dbReference type="ChEBI" id="CHEBI:15378"/>
        <dbReference type="ChEBI" id="CHEBI:29985"/>
        <dbReference type="ChEBI" id="CHEBI:30616"/>
        <dbReference type="ChEBI" id="CHEBI:35235"/>
        <dbReference type="ChEBI" id="CHEBI:43474"/>
        <dbReference type="ChEBI" id="CHEBI:58173"/>
        <dbReference type="ChEBI" id="CHEBI:456216"/>
        <dbReference type="EC" id="6.3.2.2"/>
    </reaction>
</comment>
<name>A0A5C6VEZ2_9BURK</name>
<proteinExistence type="inferred from homology"/>
<evidence type="ECO:0000256" key="3">
    <source>
        <dbReference type="ARBA" id="ARBA00022840"/>
    </source>
</evidence>
<dbReference type="GO" id="GO:0004357">
    <property type="term" value="F:glutamate-cysteine ligase activity"/>
    <property type="evidence" value="ECO:0007669"/>
    <property type="project" value="UniProtKB-EC"/>
</dbReference>
<accession>A0A5C6VEZ2</accession>
<evidence type="ECO:0000313" key="6">
    <source>
        <dbReference type="EMBL" id="TXC83942.1"/>
    </source>
</evidence>
<keyword evidence="8" id="KW-1185">Reference proteome</keyword>
<dbReference type="GO" id="GO:0005524">
    <property type="term" value="F:ATP binding"/>
    <property type="evidence" value="ECO:0007669"/>
    <property type="project" value="UniProtKB-KW"/>
</dbReference>
<dbReference type="InterPro" id="IPR014746">
    <property type="entry name" value="Gln_synth/guanido_kin_cat_dom"/>
</dbReference>
<dbReference type="AlphaFoldDB" id="A0A5C6VEZ2"/>
<dbReference type="InterPro" id="IPR006336">
    <property type="entry name" value="GCS2"/>
</dbReference>
<comment type="similarity">
    <text evidence="4">Belongs to the glutamate--cysteine ligase type 2 family. YbdK subfamily.</text>
</comment>
<keyword evidence="1 4" id="KW-0436">Ligase</keyword>
<dbReference type="Pfam" id="PF04107">
    <property type="entry name" value="GCS2"/>
    <property type="match status" value="1"/>
</dbReference>
<reference evidence="6 7" key="1">
    <citation type="journal article" date="2018" name="Int. J. Syst. Evol. Microbiol.">
        <title>Paraburkholderia azotifigens sp. nov., a nitrogen-fixing bacterium isolated from paddy soil.</title>
        <authorList>
            <person name="Choi G.M."/>
            <person name="Im W.T."/>
        </authorList>
    </citation>
    <scope>NUCLEOTIDE SEQUENCE [LARGE SCALE GENOMIC DNA]</scope>
    <source>
        <strain evidence="6 7">NF 2-5-3</strain>
    </source>
</reference>
<dbReference type="GO" id="GO:0042398">
    <property type="term" value="P:modified amino acid biosynthetic process"/>
    <property type="evidence" value="ECO:0007669"/>
    <property type="project" value="InterPro"/>
</dbReference>
<organism evidence="6 7">
    <name type="scientific">Paraburkholderia azotifigens</name>
    <dbReference type="NCBI Taxonomy" id="2057004"/>
    <lineage>
        <taxon>Bacteria</taxon>
        <taxon>Pseudomonadati</taxon>
        <taxon>Pseudomonadota</taxon>
        <taxon>Betaproteobacteria</taxon>
        <taxon>Burkholderiales</taxon>
        <taxon>Burkholderiaceae</taxon>
        <taxon>Paraburkholderia</taxon>
    </lineage>
</organism>
<evidence type="ECO:0000313" key="8">
    <source>
        <dbReference type="Proteomes" id="UP001481677"/>
    </source>
</evidence>
<evidence type="ECO:0000256" key="1">
    <source>
        <dbReference type="ARBA" id="ARBA00022598"/>
    </source>
</evidence>
<keyword evidence="3 4" id="KW-0067">ATP-binding</keyword>
<dbReference type="EMBL" id="VOQS01000003">
    <property type="protein sequence ID" value="TXC83942.1"/>
    <property type="molecule type" value="Genomic_DNA"/>
</dbReference>
<dbReference type="PANTHER" id="PTHR36510">
    <property type="entry name" value="GLUTAMATE--CYSTEINE LIGASE 2-RELATED"/>
    <property type="match status" value="1"/>
</dbReference>
<evidence type="ECO:0000256" key="4">
    <source>
        <dbReference type="HAMAP-Rule" id="MF_01609"/>
    </source>
</evidence>
<protein>
    <recommendedName>
        <fullName evidence="4">Putative glutamate--cysteine ligase 2</fullName>
        <ecNumber evidence="4">6.3.2.2</ecNumber>
    </recommendedName>
    <alternativeName>
        <fullName evidence="4">Gamma-glutamylcysteine synthetase 2</fullName>
        <shortName evidence="4">GCS 2</shortName>
        <shortName evidence="4">Gamma-GCS 2</shortName>
    </alternativeName>
</protein>
<dbReference type="NCBIfam" id="NF010040">
    <property type="entry name" value="PRK13516.1"/>
    <property type="match status" value="1"/>
</dbReference>
<dbReference type="PANTHER" id="PTHR36510:SF1">
    <property type="entry name" value="GLUTAMATE--CYSTEINE LIGASE 2-RELATED"/>
    <property type="match status" value="1"/>
</dbReference>
<dbReference type="NCBIfam" id="TIGR02050">
    <property type="entry name" value="gshA_cyan_rel"/>
    <property type="match status" value="1"/>
</dbReference>
<dbReference type="RefSeq" id="WP_147236136.1">
    <property type="nucleotide sequence ID" value="NZ_JAZHFZ010000079.1"/>
</dbReference>
<dbReference type="InterPro" id="IPR011793">
    <property type="entry name" value="YbdK"/>
</dbReference>